<evidence type="ECO:0000256" key="4">
    <source>
        <dbReference type="SAM" id="Phobius"/>
    </source>
</evidence>
<comment type="subcellular location">
    <subcellularLocation>
        <location evidence="1">Membrane</location>
        <topology evidence="1">Multi-pass membrane protein</topology>
    </subcellularLocation>
</comment>
<organism evidence="5 6">
    <name type="scientific">Leucosporidium creatinivorum</name>
    <dbReference type="NCBI Taxonomy" id="106004"/>
    <lineage>
        <taxon>Eukaryota</taxon>
        <taxon>Fungi</taxon>
        <taxon>Dikarya</taxon>
        <taxon>Basidiomycota</taxon>
        <taxon>Pucciniomycotina</taxon>
        <taxon>Microbotryomycetes</taxon>
        <taxon>Leucosporidiales</taxon>
        <taxon>Leucosporidium</taxon>
    </lineage>
</organism>
<feature type="region of interest" description="Disordered" evidence="3">
    <location>
        <begin position="1"/>
        <end position="37"/>
    </location>
</feature>
<dbReference type="Gene3D" id="1.20.1250.20">
    <property type="entry name" value="MFS general substrate transporter like domains"/>
    <property type="match status" value="2"/>
</dbReference>
<evidence type="ECO:0000313" key="6">
    <source>
        <dbReference type="Proteomes" id="UP000193467"/>
    </source>
</evidence>
<dbReference type="Proteomes" id="UP000193467">
    <property type="component" value="Unassembled WGS sequence"/>
</dbReference>
<dbReference type="PANTHER" id="PTHR11360:SF284">
    <property type="entry name" value="EG:103B4.3 PROTEIN-RELATED"/>
    <property type="match status" value="1"/>
</dbReference>
<evidence type="ECO:0000313" key="5">
    <source>
        <dbReference type="EMBL" id="ORY63696.1"/>
    </source>
</evidence>
<feature type="transmembrane region" description="Helical" evidence="4">
    <location>
        <begin position="113"/>
        <end position="132"/>
    </location>
</feature>
<dbReference type="Pfam" id="PF07690">
    <property type="entry name" value="MFS_1"/>
    <property type="match status" value="1"/>
</dbReference>
<feature type="transmembrane region" description="Helical" evidence="4">
    <location>
        <begin position="375"/>
        <end position="399"/>
    </location>
</feature>
<dbReference type="OrthoDB" id="6499973at2759"/>
<feature type="compositionally biased region" description="Polar residues" evidence="3">
    <location>
        <begin position="1"/>
        <end position="11"/>
    </location>
</feature>
<comment type="similarity">
    <text evidence="2">Belongs to the major facilitator superfamily. Monocarboxylate porter (TC 2.A.1.13) family.</text>
</comment>
<feature type="transmembrane region" description="Helical" evidence="4">
    <location>
        <begin position="138"/>
        <end position="161"/>
    </location>
</feature>
<keyword evidence="4" id="KW-0472">Membrane</keyword>
<feature type="transmembrane region" description="Helical" evidence="4">
    <location>
        <begin position="405"/>
        <end position="426"/>
    </location>
</feature>
<feature type="transmembrane region" description="Helical" evidence="4">
    <location>
        <begin position="206"/>
        <end position="225"/>
    </location>
</feature>
<evidence type="ECO:0000256" key="2">
    <source>
        <dbReference type="ARBA" id="ARBA00006727"/>
    </source>
</evidence>
<dbReference type="SUPFAM" id="SSF103473">
    <property type="entry name" value="MFS general substrate transporter"/>
    <property type="match status" value="1"/>
</dbReference>
<comment type="caution">
    <text evidence="5">The sequence shown here is derived from an EMBL/GenBank/DDBJ whole genome shotgun (WGS) entry which is preliminary data.</text>
</comment>
<gene>
    <name evidence="5" type="ORF">BCR35DRAFT_283276</name>
</gene>
<feature type="transmembrane region" description="Helical" evidence="4">
    <location>
        <begin position="173"/>
        <end position="194"/>
    </location>
</feature>
<keyword evidence="6" id="KW-1185">Reference proteome</keyword>
<protein>
    <submittedName>
        <fullName evidence="5">Major facilitator superfamily domain-containing protein</fullName>
    </submittedName>
</protein>
<keyword evidence="4" id="KW-0812">Transmembrane</keyword>
<dbReference type="EMBL" id="MCGR01000068">
    <property type="protein sequence ID" value="ORY63696.1"/>
    <property type="molecule type" value="Genomic_DNA"/>
</dbReference>
<dbReference type="PANTHER" id="PTHR11360">
    <property type="entry name" value="MONOCARBOXYLATE TRANSPORTER"/>
    <property type="match status" value="1"/>
</dbReference>
<evidence type="ECO:0000256" key="3">
    <source>
        <dbReference type="SAM" id="MobiDB-lite"/>
    </source>
</evidence>
<feature type="transmembrane region" description="Helical" evidence="4">
    <location>
        <begin position="46"/>
        <end position="67"/>
    </location>
</feature>
<dbReference type="InterPro" id="IPR036259">
    <property type="entry name" value="MFS_trans_sf"/>
</dbReference>
<feature type="transmembrane region" description="Helical" evidence="4">
    <location>
        <begin position="252"/>
        <end position="274"/>
    </location>
</feature>
<dbReference type="GO" id="GO:0022857">
    <property type="term" value="F:transmembrane transporter activity"/>
    <property type="evidence" value="ECO:0007669"/>
    <property type="project" value="InterPro"/>
</dbReference>
<dbReference type="CDD" id="cd17352">
    <property type="entry name" value="MFS_MCT_SLC16"/>
    <property type="match status" value="1"/>
</dbReference>
<dbReference type="InParanoid" id="A0A1Y2DX51"/>
<feature type="transmembrane region" description="Helical" evidence="4">
    <location>
        <begin position="87"/>
        <end position="106"/>
    </location>
</feature>
<name>A0A1Y2DX51_9BASI</name>
<proteinExistence type="inferred from homology"/>
<feature type="transmembrane region" description="Helical" evidence="4">
    <location>
        <begin position="286"/>
        <end position="305"/>
    </location>
</feature>
<feature type="transmembrane region" description="Helical" evidence="4">
    <location>
        <begin position="341"/>
        <end position="363"/>
    </location>
</feature>
<keyword evidence="4" id="KW-1133">Transmembrane helix</keyword>
<dbReference type="AlphaFoldDB" id="A0A1Y2DX51"/>
<reference evidence="5 6" key="1">
    <citation type="submission" date="2016-07" db="EMBL/GenBank/DDBJ databases">
        <title>Pervasive Adenine N6-methylation of Active Genes in Fungi.</title>
        <authorList>
            <consortium name="DOE Joint Genome Institute"/>
            <person name="Mondo S.J."/>
            <person name="Dannebaum R.O."/>
            <person name="Kuo R.C."/>
            <person name="Labutti K."/>
            <person name="Haridas S."/>
            <person name="Kuo A."/>
            <person name="Salamov A."/>
            <person name="Ahrendt S.R."/>
            <person name="Lipzen A."/>
            <person name="Sullivan W."/>
            <person name="Andreopoulos W.B."/>
            <person name="Clum A."/>
            <person name="Lindquist E."/>
            <person name="Daum C."/>
            <person name="Ramamoorthy G.K."/>
            <person name="Gryganskyi A."/>
            <person name="Culley D."/>
            <person name="Magnuson J.K."/>
            <person name="James T.Y."/>
            <person name="O'Malley M.A."/>
            <person name="Stajich J.E."/>
            <person name="Spatafora J.W."/>
            <person name="Visel A."/>
            <person name="Grigoriev I.V."/>
        </authorList>
    </citation>
    <scope>NUCLEOTIDE SEQUENCE [LARGE SCALE GENOMIC DNA]</scope>
    <source>
        <strain evidence="5 6">62-1032</strain>
    </source>
</reference>
<dbReference type="InterPro" id="IPR011701">
    <property type="entry name" value="MFS"/>
</dbReference>
<sequence length="439" mass="47087">MASSPPSASHTLTDDSPVEREKEGAIEVPYGPPTTPSAPPEGGLRAWMNVVGAFLILFCGFGFSNSFGVLENYYATHQFSSESPSNIAWVGSIQLWCLFSLGIVSGPLYDRGYFRPLLSGGSAFYMFTFFMTSLCKEFWQTILAQGFGMGIGMGLMFIPAISVLSQYFQRRRSLAMGIAVVGSSVGGVCFPIALNNLLAEMEFGPAYRIVGYLNLGLLVVANVIMSPRLKPVAGAPRPPHVSPLTFFKEKRYVLVITGAFFIALGLFTPFFFLQSFCEYHGLSQTISFYSLSILNAASIFGRTIPNAMADYYGPMNMLIPMCVGSTVLVWAMFGATNSGGAINFAILYGFFSGGYVSLVNPVFASMANAPTEIGARIGVAFVLVGLAALVGTPIAGALLVRTPSFVAPICFSAGVMVIGCALFVLARMEQARIKGTWKV</sequence>
<feature type="transmembrane region" description="Helical" evidence="4">
    <location>
        <begin position="317"/>
        <end position="335"/>
    </location>
</feature>
<accession>A0A1Y2DX51</accession>
<dbReference type="InterPro" id="IPR050327">
    <property type="entry name" value="Proton-linked_MCT"/>
</dbReference>
<evidence type="ECO:0000256" key="1">
    <source>
        <dbReference type="ARBA" id="ARBA00004141"/>
    </source>
</evidence>
<dbReference type="GO" id="GO:0016020">
    <property type="term" value="C:membrane"/>
    <property type="evidence" value="ECO:0007669"/>
    <property type="project" value="UniProtKB-SubCell"/>
</dbReference>